<evidence type="ECO:0000256" key="8">
    <source>
        <dbReference type="SAM" id="MobiDB-lite"/>
    </source>
</evidence>
<dbReference type="Pfam" id="PF00067">
    <property type="entry name" value="p450"/>
    <property type="match status" value="3"/>
</dbReference>
<feature type="region of interest" description="Disordered" evidence="8">
    <location>
        <begin position="166"/>
        <end position="186"/>
    </location>
</feature>
<keyword evidence="4" id="KW-0479">Metal-binding</keyword>
<dbReference type="GO" id="GO:0005506">
    <property type="term" value="F:iron ion binding"/>
    <property type="evidence" value="ECO:0007669"/>
    <property type="project" value="InterPro"/>
</dbReference>
<dbReference type="AlphaFoldDB" id="A0A6A6P241"/>
<dbReference type="GO" id="GO:0020037">
    <property type="term" value="F:heme binding"/>
    <property type="evidence" value="ECO:0007669"/>
    <property type="project" value="InterPro"/>
</dbReference>
<dbReference type="GO" id="GO:0016705">
    <property type="term" value="F:oxidoreductase activity, acting on paired donors, with incorporation or reduction of molecular oxygen"/>
    <property type="evidence" value="ECO:0007669"/>
    <property type="project" value="InterPro"/>
</dbReference>
<dbReference type="PANTHER" id="PTHR46206">
    <property type="entry name" value="CYTOCHROME P450"/>
    <property type="match status" value="1"/>
</dbReference>
<keyword evidence="6" id="KW-0408">Iron</keyword>
<dbReference type="GO" id="GO:0004497">
    <property type="term" value="F:monooxygenase activity"/>
    <property type="evidence" value="ECO:0007669"/>
    <property type="project" value="UniProtKB-KW"/>
</dbReference>
<keyword evidence="10" id="KW-1185">Reference proteome</keyword>
<protein>
    <submittedName>
        <fullName evidence="9">Cytochrome P450</fullName>
    </submittedName>
</protein>
<evidence type="ECO:0000256" key="5">
    <source>
        <dbReference type="ARBA" id="ARBA00023002"/>
    </source>
</evidence>
<keyword evidence="3" id="KW-0349">Heme</keyword>
<comment type="similarity">
    <text evidence="2">Belongs to the cytochrome P450 family.</text>
</comment>
<name>A0A6A6P241_9PEZI</name>
<evidence type="ECO:0000256" key="7">
    <source>
        <dbReference type="ARBA" id="ARBA00023033"/>
    </source>
</evidence>
<keyword evidence="5" id="KW-0560">Oxidoreductase</keyword>
<feature type="compositionally biased region" description="Low complexity" evidence="8">
    <location>
        <begin position="166"/>
        <end position="182"/>
    </location>
</feature>
<dbReference type="InterPro" id="IPR001128">
    <property type="entry name" value="Cyt_P450"/>
</dbReference>
<evidence type="ECO:0000313" key="9">
    <source>
        <dbReference type="EMBL" id="KAF2457513.1"/>
    </source>
</evidence>
<dbReference type="Gene3D" id="1.10.630.10">
    <property type="entry name" value="Cytochrome P450"/>
    <property type="match status" value="1"/>
</dbReference>
<evidence type="ECO:0000256" key="1">
    <source>
        <dbReference type="ARBA" id="ARBA00001971"/>
    </source>
</evidence>
<gene>
    <name evidence="9" type="ORF">BDY21DRAFT_344051</name>
</gene>
<dbReference type="InterPro" id="IPR036396">
    <property type="entry name" value="Cyt_P450_sf"/>
</dbReference>
<keyword evidence="7" id="KW-0503">Monooxygenase</keyword>
<proteinExistence type="inferred from homology"/>
<organism evidence="9 10">
    <name type="scientific">Lineolata rhizophorae</name>
    <dbReference type="NCBI Taxonomy" id="578093"/>
    <lineage>
        <taxon>Eukaryota</taxon>
        <taxon>Fungi</taxon>
        <taxon>Dikarya</taxon>
        <taxon>Ascomycota</taxon>
        <taxon>Pezizomycotina</taxon>
        <taxon>Dothideomycetes</taxon>
        <taxon>Dothideomycetes incertae sedis</taxon>
        <taxon>Lineolatales</taxon>
        <taxon>Lineolataceae</taxon>
        <taxon>Lineolata</taxon>
    </lineage>
</organism>
<dbReference type="SUPFAM" id="SSF48264">
    <property type="entry name" value="Cytochrome P450"/>
    <property type="match status" value="1"/>
</dbReference>
<evidence type="ECO:0000256" key="2">
    <source>
        <dbReference type="ARBA" id="ARBA00010617"/>
    </source>
</evidence>
<evidence type="ECO:0000256" key="6">
    <source>
        <dbReference type="ARBA" id="ARBA00023004"/>
    </source>
</evidence>
<dbReference type="Proteomes" id="UP000799766">
    <property type="component" value="Unassembled WGS sequence"/>
</dbReference>
<evidence type="ECO:0000256" key="3">
    <source>
        <dbReference type="ARBA" id="ARBA00022617"/>
    </source>
</evidence>
<accession>A0A6A6P241</accession>
<sequence>MLLELLLRPYVVFFAFPAFLCYLHHRTRPHEDLPPDIPWVGRKKQWFATARAHIREWTQALEMLAEGYEKHTKHDLAFATPTGGFRPEIILPPSTGLPFLNAQDDSVLSADVAQSKMLELRYLTPSLLHTGLVPLYQIRISLTRALTNLAPPMHAVLSAELHRQWSGSESEGGPAPSSSSDSRAINGQEQEWKPVIVYKTLERVFATSAAHVFYGPRLGSSTEFVEAVRRAAHVLVFNGAFIRFVVPRMVKPIIGPLAALLYRRAQKKIERFLVPEIEARLEKLKLGNQDKVSVDQEHKGDDDLLQWMIESAFQSGNPTDLDPSIISARLGLISFAALHTTSMTATHALFDLAASPASKSFLAELRAEADAVLGTPECSVSAAGTFNHGSGAESVQEARASSTERLFTRAGLARLAKLDSALRESMRVSGLGGRGMMREVMAPKGLVLPDGRWVPRGVWVGMPIQPVHEDEELYANAKRFEAFRFVREPRTTGADVGSSACGALDERSGDAERYQMAGDDDQSMPYLRRKNLSMVTTTPSFLAFAHGKHACPGRFFAAQQLKLVLAEIVRKYDIHPLDERPPNQTLGDFSAPSMEATIFIRPRQL</sequence>
<dbReference type="OrthoDB" id="1844152at2759"/>
<evidence type="ECO:0000256" key="4">
    <source>
        <dbReference type="ARBA" id="ARBA00022723"/>
    </source>
</evidence>
<evidence type="ECO:0000313" key="10">
    <source>
        <dbReference type="Proteomes" id="UP000799766"/>
    </source>
</evidence>
<dbReference type="PANTHER" id="PTHR46206:SF1">
    <property type="entry name" value="P450, PUTATIVE (EUROFUNG)-RELATED"/>
    <property type="match status" value="1"/>
</dbReference>
<dbReference type="EMBL" id="MU001680">
    <property type="protein sequence ID" value="KAF2457513.1"/>
    <property type="molecule type" value="Genomic_DNA"/>
</dbReference>
<reference evidence="9" key="1">
    <citation type="journal article" date="2020" name="Stud. Mycol.">
        <title>101 Dothideomycetes genomes: a test case for predicting lifestyles and emergence of pathogens.</title>
        <authorList>
            <person name="Haridas S."/>
            <person name="Albert R."/>
            <person name="Binder M."/>
            <person name="Bloem J."/>
            <person name="Labutti K."/>
            <person name="Salamov A."/>
            <person name="Andreopoulos B."/>
            <person name="Baker S."/>
            <person name="Barry K."/>
            <person name="Bills G."/>
            <person name="Bluhm B."/>
            <person name="Cannon C."/>
            <person name="Castanera R."/>
            <person name="Culley D."/>
            <person name="Daum C."/>
            <person name="Ezra D."/>
            <person name="Gonzalez J."/>
            <person name="Henrissat B."/>
            <person name="Kuo A."/>
            <person name="Liang C."/>
            <person name="Lipzen A."/>
            <person name="Lutzoni F."/>
            <person name="Magnuson J."/>
            <person name="Mondo S."/>
            <person name="Nolan M."/>
            <person name="Ohm R."/>
            <person name="Pangilinan J."/>
            <person name="Park H.-J."/>
            <person name="Ramirez L."/>
            <person name="Alfaro M."/>
            <person name="Sun H."/>
            <person name="Tritt A."/>
            <person name="Yoshinaga Y."/>
            <person name="Zwiers L.-H."/>
            <person name="Turgeon B."/>
            <person name="Goodwin S."/>
            <person name="Spatafora J."/>
            <person name="Crous P."/>
            <person name="Grigoriev I."/>
        </authorList>
    </citation>
    <scope>NUCLEOTIDE SEQUENCE</scope>
    <source>
        <strain evidence="9">ATCC 16933</strain>
    </source>
</reference>
<comment type="cofactor">
    <cofactor evidence="1">
        <name>heme</name>
        <dbReference type="ChEBI" id="CHEBI:30413"/>
    </cofactor>
</comment>
<dbReference type="CDD" id="cd11041">
    <property type="entry name" value="CYP503A1-like"/>
    <property type="match status" value="1"/>
</dbReference>